<evidence type="ECO:0000256" key="2">
    <source>
        <dbReference type="ARBA" id="ARBA00006561"/>
    </source>
</evidence>
<dbReference type="PANTHER" id="PTHR43498">
    <property type="entry name" value="FERREDOXIN:COB-COM HETERODISULFIDE REDUCTASE SUBUNIT A"/>
    <property type="match status" value="1"/>
</dbReference>
<accession>A0A5J4KZ60</accession>
<proteinExistence type="inferred from homology"/>
<dbReference type="GO" id="GO:0051539">
    <property type="term" value="F:4 iron, 4 sulfur cluster binding"/>
    <property type="evidence" value="ECO:0007669"/>
    <property type="project" value="UniProtKB-KW"/>
</dbReference>
<dbReference type="Gene3D" id="3.30.70.20">
    <property type="match status" value="2"/>
</dbReference>
<evidence type="ECO:0000256" key="3">
    <source>
        <dbReference type="ARBA" id="ARBA00022485"/>
    </source>
</evidence>
<evidence type="ECO:0000313" key="10">
    <source>
        <dbReference type="EMBL" id="GER93255.1"/>
    </source>
</evidence>
<feature type="domain" description="4Fe-4S ferredoxin-type" evidence="9">
    <location>
        <begin position="577"/>
        <end position="606"/>
    </location>
</feature>
<dbReference type="InterPro" id="IPR039650">
    <property type="entry name" value="HdrA-like"/>
</dbReference>
<dbReference type="GO" id="GO:0046872">
    <property type="term" value="F:metal ion binding"/>
    <property type="evidence" value="ECO:0007669"/>
    <property type="project" value="UniProtKB-KW"/>
</dbReference>
<keyword evidence="5" id="KW-0274">FAD</keyword>
<comment type="caution">
    <text evidence="10">The sequence shown here is derived from an EMBL/GenBank/DDBJ whole genome shotgun (WGS) entry which is preliminary data.</text>
</comment>
<keyword evidence="7" id="KW-0408">Iron</keyword>
<evidence type="ECO:0000256" key="1">
    <source>
        <dbReference type="ARBA" id="ARBA00001974"/>
    </source>
</evidence>
<name>A0A5J4KZ60_9ZZZZ</name>
<dbReference type="PRINTS" id="PR00419">
    <property type="entry name" value="ADXRDTASE"/>
</dbReference>
<dbReference type="SUPFAM" id="SSF51971">
    <property type="entry name" value="Nucleotide-binding domain"/>
    <property type="match status" value="1"/>
</dbReference>
<dbReference type="Pfam" id="PF12800">
    <property type="entry name" value="Fer4_4"/>
    <property type="match status" value="1"/>
</dbReference>
<keyword evidence="8" id="KW-0411">Iron-sulfur</keyword>
<dbReference type="PROSITE" id="PS51379">
    <property type="entry name" value="4FE4S_FER_2"/>
    <property type="match status" value="4"/>
</dbReference>
<feature type="domain" description="4Fe-4S ferredoxin-type" evidence="9">
    <location>
        <begin position="232"/>
        <end position="263"/>
    </location>
</feature>
<dbReference type="Pfam" id="PF12831">
    <property type="entry name" value="FAD_oxidored"/>
    <property type="match status" value="1"/>
</dbReference>
<dbReference type="SUPFAM" id="SSF54862">
    <property type="entry name" value="4Fe-4S ferredoxins"/>
    <property type="match status" value="1"/>
</dbReference>
<dbReference type="PROSITE" id="PS00198">
    <property type="entry name" value="4FE4S_FER_1"/>
    <property type="match status" value="3"/>
</dbReference>
<evidence type="ECO:0000256" key="4">
    <source>
        <dbReference type="ARBA" id="ARBA00022723"/>
    </source>
</evidence>
<organism evidence="10">
    <name type="scientific">hot springs metagenome</name>
    <dbReference type="NCBI Taxonomy" id="433727"/>
    <lineage>
        <taxon>unclassified sequences</taxon>
        <taxon>metagenomes</taxon>
        <taxon>ecological metagenomes</taxon>
    </lineage>
</organism>
<dbReference type="InterPro" id="IPR017900">
    <property type="entry name" value="4Fe4S_Fe_S_CS"/>
</dbReference>
<dbReference type="Pfam" id="PF12838">
    <property type="entry name" value="Fer4_7"/>
    <property type="match status" value="1"/>
</dbReference>
<evidence type="ECO:0000259" key="9">
    <source>
        <dbReference type="PROSITE" id="PS51379"/>
    </source>
</evidence>
<gene>
    <name evidence="10" type="ORF">A45J_0991</name>
</gene>
<dbReference type="Gene3D" id="3.50.50.60">
    <property type="entry name" value="FAD/NAD(P)-binding domain"/>
    <property type="match status" value="1"/>
</dbReference>
<evidence type="ECO:0000256" key="7">
    <source>
        <dbReference type="ARBA" id="ARBA00023004"/>
    </source>
</evidence>
<keyword evidence="3" id="KW-0004">4Fe-4S</keyword>
<keyword evidence="6" id="KW-0560">Oxidoreductase</keyword>
<dbReference type="GO" id="GO:0016491">
    <property type="term" value="F:oxidoreductase activity"/>
    <property type="evidence" value="ECO:0007669"/>
    <property type="project" value="UniProtKB-KW"/>
</dbReference>
<dbReference type="EMBL" id="BLAB01000001">
    <property type="protein sequence ID" value="GER93255.1"/>
    <property type="molecule type" value="Genomic_DNA"/>
</dbReference>
<reference evidence="10" key="1">
    <citation type="submission" date="2019-10" db="EMBL/GenBank/DDBJ databases">
        <title>Metagenomic sequencing of thiosulfate-disproportionating enrichment culture.</title>
        <authorList>
            <person name="Umezawa K."/>
            <person name="Kojima H."/>
            <person name="Fukui M."/>
        </authorList>
    </citation>
    <scope>NUCLEOTIDE SEQUENCE</scope>
    <source>
        <strain evidence="10">45J</strain>
    </source>
</reference>
<keyword evidence="4" id="KW-0479">Metal-binding</keyword>
<dbReference type="PANTHER" id="PTHR43498:SF1">
    <property type="entry name" value="COB--COM HETERODISULFIDE REDUCTASE IRON-SULFUR SUBUNIT A"/>
    <property type="match status" value="1"/>
</dbReference>
<dbReference type="AlphaFoldDB" id="A0A5J4KZ60"/>
<feature type="domain" description="4Fe-4S ferredoxin-type" evidence="9">
    <location>
        <begin position="280"/>
        <end position="315"/>
    </location>
</feature>
<comment type="similarity">
    <text evidence="2">Belongs to the HdrA family.</text>
</comment>
<keyword evidence="5" id="KW-0285">Flavoprotein</keyword>
<evidence type="ECO:0000256" key="6">
    <source>
        <dbReference type="ARBA" id="ARBA00023002"/>
    </source>
</evidence>
<protein>
    <submittedName>
        <fullName evidence="10">Disulfide reductase</fullName>
    </submittedName>
</protein>
<dbReference type="InterPro" id="IPR036188">
    <property type="entry name" value="FAD/NAD-bd_sf"/>
</dbReference>
<comment type="cofactor">
    <cofactor evidence="1">
        <name>FAD</name>
        <dbReference type="ChEBI" id="CHEBI:57692"/>
    </cofactor>
</comment>
<evidence type="ECO:0000256" key="5">
    <source>
        <dbReference type="ARBA" id="ARBA00022827"/>
    </source>
</evidence>
<sequence>MKVAVYFCNCGTNIKDKIDSEKVKMQMPSDIYFETIDFACSEDGKNQIEQSLRRNNIERVVISACSPREHENTFMKVLSNAGINPYLMQMVNAREQIAWVTEDVEKASQKASRYINAAIKRVMLQEPLQKRQIDMCPDVLVIGAGPAGLKAALSLAEAGRKVTVVEKTPVIGGMPVRYEELFPNMECGPCMLEPMMADVLHGEHAENIELLTLSEVVDVTGYYGNFIVKIKKSPRRIDTHQCIGCAECVAVCPESTKNEFNYGLNERKAIDFPFTGALPNAPFIDADVCLKLKGQDCNACVEACPLGEGIFIFDEQQETVERNVGAILVAIGSSLYDCRKIQNLGYGNYQDIYTSHEFERMLASNGPTGGEIKLLSGASPESIAIIHCVGSLDKKHNDYCSGICCSYAFKFNHMISKKLPDTKIYHLYKELVIPGKEGYSLYHHAMDNIKSTFIRYRNIEDIEVIAQNSKKFIRNKALPAEADSIRADMIILCPAIVSSPKSDVLSSILEADIDRYGFFEELHNRLDSTQSKIRGIYLAGTCQSPMDIQKAMNQAMAAAGYILSGLVTGRKLEIKPITAVIDSDRCSGCRICISVCPYNAISFDSEKEISVVNDVLCQGCGTCVAACPSGAVKGNHFTNEEIFAEIQEVLR</sequence>
<dbReference type="InterPro" id="IPR017896">
    <property type="entry name" value="4Fe4S_Fe-S-bd"/>
</dbReference>
<evidence type="ECO:0000256" key="8">
    <source>
        <dbReference type="ARBA" id="ARBA00023014"/>
    </source>
</evidence>
<feature type="domain" description="4Fe-4S ferredoxin-type" evidence="9">
    <location>
        <begin position="607"/>
        <end position="637"/>
    </location>
</feature>